<sequence>MTTAPNSAPCRGSSPILLASAAYWLGLSLSDYLEKLMLLSRT</sequence>
<evidence type="ECO:0000313" key="2">
    <source>
        <dbReference type="EMBL" id="EUA87952.1"/>
    </source>
</evidence>
<name>A0ABP3A9D7_MYCUL</name>
<reference evidence="2 3" key="1">
    <citation type="submission" date="2014-01" db="EMBL/GenBank/DDBJ databases">
        <authorList>
            <person name="Dobos K."/>
            <person name="Lenaerts A."/>
            <person name="Ordway D."/>
            <person name="DeGroote M.A."/>
            <person name="Parker T."/>
            <person name="Sizemore C."/>
            <person name="Tallon L.J."/>
            <person name="Sadzewicz L.K."/>
            <person name="Sengamalay N."/>
            <person name="Fraser C.M."/>
            <person name="Hine E."/>
            <person name="Shefchek K.A."/>
            <person name="Das S.P."/>
            <person name="Tettelin H."/>
        </authorList>
    </citation>
    <scope>NUCLEOTIDE SEQUENCE [LARGE SCALE GENOMIC DNA]</scope>
    <source>
        <strain evidence="2 3">Harvey</strain>
    </source>
</reference>
<dbReference type="EMBL" id="JAOL01000152">
    <property type="protein sequence ID" value="EUA87919.1"/>
    <property type="molecule type" value="Genomic_DNA"/>
</dbReference>
<proteinExistence type="predicted"/>
<accession>A0ABP3A9D7</accession>
<keyword evidence="3" id="KW-1185">Reference proteome</keyword>
<evidence type="ECO:0000313" key="1">
    <source>
        <dbReference type="EMBL" id="EUA87919.1"/>
    </source>
</evidence>
<gene>
    <name evidence="2" type="ORF">I551_5601</name>
    <name evidence="1" type="ORF">I551_5609</name>
</gene>
<comment type="caution">
    <text evidence="2">The sequence shown here is derived from an EMBL/GenBank/DDBJ whole genome shotgun (WGS) entry which is preliminary data.</text>
</comment>
<protein>
    <submittedName>
        <fullName evidence="2">Uncharacterized protein</fullName>
    </submittedName>
</protein>
<evidence type="ECO:0000313" key="3">
    <source>
        <dbReference type="Proteomes" id="UP000020681"/>
    </source>
</evidence>
<dbReference type="Proteomes" id="UP000020681">
    <property type="component" value="Unassembled WGS sequence"/>
</dbReference>
<organism evidence="2 3">
    <name type="scientific">Mycobacterium ulcerans str. Harvey</name>
    <dbReference type="NCBI Taxonomy" id="1299332"/>
    <lineage>
        <taxon>Bacteria</taxon>
        <taxon>Bacillati</taxon>
        <taxon>Actinomycetota</taxon>
        <taxon>Actinomycetes</taxon>
        <taxon>Mycobacteriales</taxon>
        <taxon>Mycobacteriaceae</taxon>
        <taxon>Mycobacterium</taxon>
        <taxon>Mycobacterium ulcerans group</taxon>
    </lineage>
</organism>
<dbReference type="EMBL" id="JAOL01000151">
    <property type="protein sequence ID" value="EUA87952.1"/>
    <property type="molecule type" value="Genomic_DNA"/>
</dbReference>